<protein>
    <submittedName>
        <fullName evidence="2">TIGR02450 family Trp-rich protein</fullName>
    </submittedName>
</protein>
<dbReference type="InterPro" id="IPR012663">
    <property type="entry name" value="CHP02450_Tryp"/>
</dbReference>
<dbReference type="RefSeq" id="WP_227182195.1">
    <property type="nucleotide sequence ID" value="NZ_JAJBZT010000016.1"/>
</dbReference>
<sequence>MANLSLNPKKLMRSKWTAVTPQNKEKHFLVIEVITPEDGSPIRQIVLEAILTKRTWTMDWEQLEDTSRWIQGWR</sequence>
<dbReference type="PROSITE" id="PS50166">
    <property type="entry name" value="IMPORTIN_B_NT"/>
    <property type="match status" value="1"/>
</dbReference>
<proteinExistence type="predicted"/>
<dbReference type="Pfam" id="PF09493">
    <property type="entry name" value="DUF2389"/>
    <property type="match status" value="1"/>
</dbReference>
<evidence type="ECO:0000313" key="2">
    <source>
        <dbReference type="EMBL" id="MCB6185363.1"/>
    </source>
</evidence>
<comment type="caution">
    <text evidence="2">The sequence shown here is derived from an EMBL/GenBank/DDBJ whole genome shotgun (WGS) entry which is preliminary data.</text>
</comment>
<dbReference type="EMBL" id="JAJBZT010000016">
    <property type="protein sequence ID" value="MCB6185363.1"/>
    <property type="molecule type" value="Genomic_DNA"/>
</dbReference>
<evidence type="ECO:0000259" key="1">
    <source>
        <dbReference type="PROSITE" id="PS50166"/>
    </source>
</evidence>
<keyword evidence="3" id="KW-1185">Reference proteome</keyword>
<dbReference type="InterPro" id="IPR001494">
    <property type="entry name" value="Importin-beta_N"/>
</dbReference>
<feature type="domain" description="Importin N-terminal" evidence="1">
    <location>
        <begin position="1"/>
        <end position="52"/>
    </location>
</feature>
<reference evidence="2" key="1">
    <citation type="submission" date="2021-10" db="EMBL/GenBank/DDBJ databases">
        <title>The complete genome sequence of Leeia sp. TBRC 13508.</title>
        <authorList>
            <person name="Charoenyingcharoen P."/>
            <person name="Yukphan P."/>
        </authorList>
    </citation>
    <scope>NUCLEOTIDE SEQUENCE</scope>
    <source>
        <strain evidence="2">TBRC 13508</strain>
    </source>
</reference>
<organism evidence="2 3">
    <name type="scientific">Leeia speluncae</name>
    <dbReference type="NCBI Taxonomy" id="2884804"/>
    <lineage>
        <taxon>Bacteria</taxon>
        <taxon>Pseudomonadati</taxon>
        <taxon>Pseudomonadota</taxon>
        <taxon>Betaproteobacteria</taxon>
        <taxon>Neisseriales</taxon>
        <taxon>Leeiaceae</taxon>
        <taxon>Leeia</taxon>
    </lineage>
</organism>
<name>A0ABS8DAX4_9NEIS</name>
<gene>
    <name evidence="2" type="ORF">LIN78_17590</name>
</gene>
<dbReference type="Proteomes" id="UP001165395">
    <property type="component" value="Unassembled WGS sequence"/>
</dbReference>
<accession>A0ABS8DAX4</accession>
<evidence type="ECO:0000313" key="3">
    <source>
        <dbReference type="Proteomes" id="UP001165395"/>
    </source>
</evidence>
<dbReference type="NCBIfam" id="TIGR02450">
    <property type="entry name" value="TIGR02450 family Trp-rich protein"/>
    <property type="match status" value="1"/>
</dbReference>